<dbReference type="InterPro" id="IPR050869">
    <property type="entry name" value="H3K4_H4K5_MeTrfase"/>
</dbReference>
<dbReference type="GeneID" id="3254888"/>
<evidence type="ECO:0000313" key="3">
    <source>
        <dbReference type="EMBL" id="AAW46553.2"/>
    </source>
</evidence>
<dbReference type="PaxDb" id="214684-Q5K8K7"/>
<sequence length="776" mass="85891">MLADPSPNITNICFYISLIVSHPTSNTSFNSLNNMLSQDNFSRQREREGTPFPDNLTPRPMPVDLASNDSPATLHAASSQTPPLLATLADASDLQGIEKVGLELSEKVQGKQRNVAVNQPGLEEEGGEGPPTISPTSVYFNIGPSSDLAGKRATKAATPALLSRATTPSREMSVHLEKYLESPTNPRREFTLSPQTSFPKRVKPHSSDPSLVGRASSASSPIMLRPPPPPVPERINRLAFLPNRHAQLCEDDGPEVRAGSVLLETTAKFPTLGTFLLETHCIGCMNNDEQSTETLGVLWSGEKVTQICKGCNLVRFCSHNCWMKEGESHLQECLGLAKAIRENNIPSTLVRLVVKIFREQRRNPTETFLPEHEIFDNFGYYEEFDVDLAAQEIDAYMENDEGKGPEYEEIMTTVRKVLSCSFTMYGADAAPVGLCISPVISNVGHDCRPNAQIVFPLGAVANGGMKIVAVESIQPGEEVRISYVPPTMPCYQRGLFLEKYGFHHEANCSVCNASLSFDIRWAAKHYCHGTKSNDHGYQGLLRRITLASVDGEKEEIVSASPTVCTRCGAVGEAKDINQIWAADALAVMRPFQTLEEEGHYLSDSRDAGLERLEYYHQRLLEGYSSATYPIPLLTYRLARLQLHVGEARGKAELLFRGIETLNRAFRALSMVSDNVITFQLFWLVFRMVRARLYVCELLKGEYSAKPPGYKIHDHVAEHVHAAGQWLGGLCDYERALPLDGRMRSRVRVLREQAAELGRWAAEHGAVMHEGGPRGNV</sequence>
<dbReference type="Gene3D" id="2.170.270.10">
    <property type="entry name" value="SET domain"/>
    <property type="match status" value="1"/>
</dbReference>
<evidence type="ECO:0000313" key="4">
    <source>
        <dbReference type="Proteomes" id="UP000002149"/>
    </source>
</evidence>
<feature type="domain" description="SET" evidence="2">
    <location>
        <begin position="293"/>
        <end position="484"/>
    </location>
</feature>
<evidence type="ECO:0000256" key="1">
    <source>
        <dbReference type="SAM" id="MobiDB-lite"/>
    </source>
</evidence>
<dbReference type="Gene3D" id="1.10.220.160">
    <property type="match status" value="1"/>
</dbReference>
<dbReference type="PANTHER" id="PTHR12197">
    <property type="entry name" value="HISTONE-LYSINE N-METHYLTRANSFERASE SMYD"/>
    <property type="match status" value="1"/>
</dbReference>
<dbReference type="VEuPathDB" id="FungiDB:CNL05320"/>
<dbReference type="OrthoDB" id="265717at2759"/>
<dbReference type="EMBL" id="AE017352">
    <property type="protein sequence ID" value="AAW46553.2"/>
    <property type="molecule type" value="Genomic_DNA"/>
</dbReference>
<name>Q5K8K7_CRYD1</name>
<dbReference type="STRING" id="214684.Q5K8K7"/>
<dbReference type="InParanoid" id="Q5K8K7"/>
<proteinExistence type="predicted"/>
<protein>
    <recommendedName>
        <fullName evidence="2">SET domain-containing protein</fullName>
    </recommendedName>
</protein>
<dbReference type="Gene3D" id="6.10.140.2220">
    <property type="match status" value="1"/>
</dbReference>
<dbReference type="AlphaFoldDB" id="Q5K8K7"/>
<dbReference type="InterPro" id="IPR046341">
    <property type="entry name" value="SET_dom_sf"/>
</dbReference>
<gene>
    <name evidence="3" type="ordered locus">CNL05320</name>
</gene>
<dbReference type="InterPro" id="IPR001214">
    <property type="entry name" value="SET_dom"/>
</dbReference>
<accession>Q5K8K7</accession>
<feature type="region of interest" description="Disordered" evidence="1">
    <location>
        <begin position="180"/>
        <end position="228"/>
    </location>
</feature>
<dbReference type="PANTHER" id="PTHR12197:SF251">
    <property type="entry name" value="EG:BACR7C10.4 PROTEIN"/>
    <property type="match status" value="1"/>
</dbReference>
<keyword evidence="4" id="KW-1185">Reference proteome</keyword>
<dbReference type="KEGG" id="cne:CNL05320"/>
<dbReference type="GO" id="GO:0005634">
    <property type="term" value="C:nucleus"/>
    <property type="evidence" value="ECO:0000318"/>
    <property type="project" value="GO_Central"/>
</dbReference>
<evidence type="ECO:0000259" key="2">
    <source>
        <dbReference type="PROSITE" id="PS50280"/>
    </source>
</evidence>
<feature type="region of interest" description="Disordered" evidence="1">
    <location>
        <begin position="41"/>
        <end position="60"/>
    </location>
</feature>
<dbReference type="HOGENOM" id="CLU_2704739_0_0_1"/>
<dbReference type="SUPFAM" id="SSF82199">
    <property type="entry name" value="SET domain"/>
    <property type="match status" value="1"/>
</dbReference>
<organism evidence="3 4">
    <name type="scientific">Cryptococcus deneoformans (strain JEC21 / ATCC MYA-565)</name>
    <name type="common">Cryptococcus neoformans var. neoformans serotype D</name>
    <dbReference type="NCBI Taxonomy" id="214684"/>
    <lineage>
        <taxon>Eukaryota</taxon>
        <taxon>Fungi</taxon>
        <taxon>Dikarya</taxon>
        <taxon>Basidiomycota</taxon>
        <taxon>Agaricomycotina</taxon>
        <taxon>Tremellomycetes</taxon>
        <taxon>Tremellales</taxon>
        <taxon>Cryptococcaceae</taxon>
        <taxon>Cryptococcus</taxon>
        <taxon>Cryptococcus neoformans species complex</taxon>
    </lineage>
</organism>
<feature type="compositionally biased region" description="Basic and acidic residues" evidence="1">
    <location>
        <begin position="180"/>
        <end position="190"/>
    </location>
</feature>
<dbReference type="Proteomes" id="UP000002149">
    <property type="component" value="Chromosome 12"/>
</dbReference>
<dbReference type="RefSeq" id="XP_024513852.1">
    <property type="nucleotide sequence ID" value="XM_024658182.1"/>
</dbReference>
<reference evidence="3 4" key="1">
    <citation type="journal article" date="2005" name="Science">
        <title>The genome of the basidiomycetous yeast and human pathogen Cryptococcus neoformans.</title>
        <authorList>
            <person name="Loftus B.J."/>
            <person name="Fung E."/>
            <person name="Roncaglia P."/>
            <person name="Rowley D."/>
            <person name="Amedeo P."/>
            <person name="Bruno D."/>
            <person name="Vamathevan J."/>
            <person name="Miranda M."/>
            <person name="Anderson I.J."/>
            <person name="Fraser J.A."/>
            <person name="Allen J.E."/>
            <person name="Bosdet I.E."/>
            <person name="Brent M.R."/>
            <person name="Chiu R."/>
            <person name="Doering T.L."/>
            <person name="Donlin M.J."/>
            <person name="D'Souza C.A."/>
            <person name="Fox D.S."/>
            <person name="Grinberg V."/>
            <person name="Fu J."/>
            <person name="Fukushima M."/>
            <person name="Haas B.J."/>
            <person name="Huang J.C."/>
            <person name="Janbon G."/>
            <person name="Jones S.J."/>
            <person name="Koo H.L."/>
            <person name="Krzywinski M.I."/>
            <person name="Kwon-Chung J.K."/>
            <person name="Lengeler K.B."/>
            <person name="Maiti R."/>
            <person name="Marra M.A."/>
            <person name="Marra R.E."/>
            <person name="Mathewson C.A."/>
            <person name="Mitchell T.G."/>
            <person name="Pertea M."/>
            <person name="Riggs F.R."/>
            <person name="Salzberg S.L."/>
            <person name="Schein J.E."/>
            <person name="Shvartsbeyn A."/>
            <person name="Shin H."/>
            <person name="Shumway M."/>
            <person name="Specht C.A."/>
            <person name="Suh B.B."/>
            <person name="Tenney A."/>
            <person name="Utterback T.R."/>
            <person name="Wickes B.L."/>
            <person name="Wortman J.R."/>
            <person name="Wye N.H."/>
            <person name="Kronstad J.W."/>
            <person name="Lodge J.K."/>
            <person name="Heitman J."/>
            <person name="Davis R.W."/>
            <person name="Fraser C.M."/>
            <person name="Hyman R.W."/>
        </authorList>
    </citation>
    <scope>NUCLEOTIDE SEQUENCE [LARGE SCALE GENOMIC DNA]</scope>
    <source>
        <strain evidence="4">JEC21 / ATCC MYA-565</strain>
    </source>
</reference>
<dbReference type="PROSITE" id="PS50280">
    <property type="entry name" value="SET"/>
    <property type="match status" value="1"/>
</dbReference>